<proteinExistence type="predicted"/>
<evidence type="ECO:0000313" key="2">
    <source>
        <dbReference type="EMBL" id="SVD82368.1"/>
    </source>
</evidence>
<name>A0A382YIP6_9ZZZZ</name>
<evidence type="ECO:0000256" key="1">
    <source>
        <dbReference type="SAM" id="Phobius"/>
    </source>
</evidence>
<gene>
    <name evidence="2" type="ORF">METZ01_LOCUS435222</name>
</gene>
<dbReference type="AlphaFoldDB" id="A0A382YIP6"/>
<accession>A0A382YIP6</accession>
<feature type="non-terminal residue" evidence="2">
    <location>
        <position position="1"/>
    </location>
</feature>
<keyword evidence="1" id="KW-0812">Transmembrane</keyword>
<keyword evidence="1" id="KW-0472">Membrane</keyword>
<protein>
    <submittedName>
        <fullName evidence="2">Uncharacterized protein</fullName>
    </submittedName>
</protein>
<organism evidence="2">
    <name type="scientific">marine metagenome</name>
    <dbReference type="NCBI Taxonomy" id="408172"/>
    <lineage>
        <taxon>unclassified sequences</taxon>
        <taxon>metagenomes</taxon>
        <taxon>ecological metagenomes</taxon>
    </lineage>
</organism>
<dbReference type="EMBL" id="UINC01175646">
    <property type="protein sequence ID" value="SVD82368.1"/>
    <property type="molecule type" value="Genomic_DNA"/>
</dbReference>
<feature type="non-terminal residue" evidence="2">
    <location>
        <position position="100"/>
    </location>
</feature>
<reference evidence="2" key="1">
    <citation type="submission" date="2018-05" db="EMBL/GenBank/DDBJ databases">
        <authorList>
            <person name="Lanie J.A."/>
            <person name="Ng W.-L."/>
            <person name="Kazmierczak K.M."/>
            <person name="Andrzejewski T.M."/>
            <person name="Davidsen T.M."/>
            <person name="Wayne K.J."/>
            <person name="Tettelin H."/>
            <person name="Glass J.I."/>
            <person name="Rusch D."/>
            <person name="Podicherti R."/>
            <person name="Tsui H.-C.T."/>
            <person name="Winkler M.E."/>
        </authorList>
    </citation>
    <scope>NUCLEOTIDE SEQUENCE</scope>
</reference>
<feature type="transmembrane region" description="Helical" evidence="1">
    <location>
        <begin position="7"/>
        <end position="26"/>
    </location>
</feature>
<sequence>MTEYRGLLGPFVVLLLFAAAVLWSPFEPHRPPVDTFAGAEEQVGWPDEDWQIFEAKIQWALEGGVDTLPVGAAMAEIGRSFVGTAYVPRTLEVEGPERVI</sequence>
<keyword evidence="1" id="KW-1133">Transmembrane helix</keyword>